<evidence type="ECO:0000313" key="3">
    <source>
        <dbReference type="Proteomes" id="UP000015102"/>
    </source>
</evidence>
<evidence type="ECO:0000259" key="1">
    <source>
        <dbReference type="Pfam" id="PF12578"/>
    </source>
</evidence>
<sequence>MLFTNPFFTKKENTVVRKSLAIPPNAIPLHGLQKSFSSSRLLRDHSLHTDSIPKDKFLSPKWEISSLSVWQQCYHRWIPLFEIKNGGFPHIDLFNRLLLSNINKLQKKLESGYDFYGDDEDDEDTINVIGERIERRHKLSSPNNEINFENVNSFFPFSSNENNSDQLNEILISSNDVLMDGSIMERND</sequence>
<dbReference type="AlphaFoldDB" id="T1H349"/>
<feature type="domain" description="Myotubularin-related 12-like C-terminal" evidence="1">
    <location>
        <begin position="5"/>
        <end position="110"/>
    </location>
</feature>
<reference evidence="2" key="2">
    <citation type="submission" date="2015-06" db="UniProtKB">
        <authorList>
            <consortium name="EnsemblMetazoa"/>
        </authorList>
    </citation>
    <scope>IDENTIFICATION</scope>
</reference>
<dbReference type="Pfam" id="PF12578">
    <property type="entry name" value="3-PAP"/>
    <property type="match status" value="1"/>
</dbReference>
<proteinExistence type="predicted"/>
<accession>T1H349</accession>
<reference evidence="3" key="1">
    <citation type="submission" date="2013-02" db="EMBL/GenBank/DDBJ databases">
        <authorList>
            <person name="Hughes D."/>
        </authorList>
    </citation>
    <scope>NUCLEOTIDE SEQUENCE</scope>
    <source>
        <strain>Durham</strain>
        <strain evidence="3">NC isolate 2 -- Noor lab</strain>
    </source>
</reference>
<dbReference type="EMBL" id="CAQQ02385838">
    <property type="status" value="NOT_ANNOTATED_CDS"/>
    <property type="molecule type" value="Genomic_DNA"/>
</dbReference>
<dbReference type="STRING" id="36166.T1H349"/>
<keyword evidence="3" id="KW-1185">Reference proteome</keyword>
<dbReference type="InterPro" id="IPR022587">
    <property type="entry name" value="MTMR12-like_C"/>
</dbReference>
<dbReference type="HOGENOM" id="CLU_1442607_0_0_1"/>
<dbReference type="Proteomes" id="UP000015102">
    <property type="component" value="Unassembled WGS sequence"/>
</dbReference>
<protein>
    <recommendedName>
        <fullName evidence="1">Myotubularin-related 12-like C-terminal domain-containing protein</fullName>
    </recommendedName>
</protein>
<name>T1H349_MEGSC</name>
<organism evidence="2 3">
    <name type="scientific">Megaselia scalaris</name>
    <name type="common">Humpbacked fly</name>
    <name type="synonym">Phora scalaris</name>
    <dbReference type="NCBI Taxonomy" id="36166"/>
    <lineage>
        <taxon>Eukaryota</taxon>
        <taxon>Metazoa</taxon>
        <taxon>Ecdysozoa</taxon>
        <taxon>Arthropoda</taxon>
        <taxon>Hexapoda</taxon>
        <taxon>Insecta</taxon>
        <taxon>Pterygota</taxon>
        <taxon>Neoptera</taxon>
        <taxon>Endopterygota</taxon>
        <taxon>Diptera</taxon>
        <taxon>Brachycera</taxon>
        <taxon>Muscomorpha</taxon>
        <taxon>Platypezoidea</taxon>
        <taxon>Phoridae</taxon>
        <taxon>Megaseliini</taxon>
        <taxon>Megaselia</taxon>
    </lineage>
</organism>
<evidence type="ECO:0000313" key="2">
    <source>
        <dbReference type="EnsemblMetazoa" id="MESCA010664-PA"/>
    </source>
</evidence>
<dbReference type="EnsemblMetazoa" id="MESCA010664-RA">
    <property type="protein sequence ID" value="MESCA010664-PA"/>
    <property type="gene ID" value="MESCA010664"/>
</dbReference>